<reference evidence="7" key="1">
    <citation type="submission" date="2014-01" db="EMBL/GenBank/DDBJ databases">
        <authorList>
            <person name="Aslett M."/>
        </authorList>
    </citation>
    <scope>NUCLEOTIDE SEQUENCE</scope>
</reference>
<evidence type="ECO:0000256" key="6">
    <source>
        <dbReference type="SAM" id="MobiDB-lite"/>
    </source>
</evidence>
<dbReference type="AlphaFoldDB" id="A0A077Z046"/>
<name>A0A077Z046_TRITR</name>
<accession>A0A077Z046</accession>
<organism evidence="7 8">
    <name type="scientific">Trichuris trichiura</name>
    <name type="common">Whipworm</name>
    <name type="synonym">Trichocephalus trichiurus</name>
    <dbReference type="NCBI Taxonomy" id="36087"/>
    <lineage>
        <taxon>Eukaryota</taxon>
        <taxon>Metazoa</taxon>
        <taxon>Ecdysozoa</taxon>
        <taxon>Nematoda</taxon>
        <taxon>Enoplea</taxon>
        <taxon>Dorylaimia</taxon>
        <taxon>Trichinellida</taxon>
        <taxon>Trichuridae</taxon>
        <taxon>Trichuris</taxon>
    </lineage>
</organism>
<feature type="compositionally biased region" description="Polar residues" evidence="6">
    <location>
        <begin position="37"/>
        <end position="46"/>
    </location>
</feature>
<keyword evidence="3 7" id="KW-0238">DNA-binding</keyword>
<keyword evidence="8" id="KW-1185">Reference proteome</keyword>
<feature type="region of interest" description="Disordered" evidence="6">
    <location>
        <begin position="24"/>
        <end position="110"/>
    </location>
</feature>
<keyword evidence="2" id="KW-0217">Developmental protein</keyword>
<evidence type="ECO:0000313" key="8">
    <source>
        <dbReference type="Proteomes" id="UP000030665"/>
    </source>
</evidence>
<dbReference type="EMBL" id="HG805813">
    <property type="protein sequence ID" value="CDW51990.1"/>
    <property type="molecule type" value="Genomic_DNA"/>
</dbReference>
<dbReference type="PROSITE" id="PS00032">
    <property type="entry name" value="ANTENNAPEDIA"/>
    <property type="match status" value="1"/>
</dbReference>
<dbReference type="InterPro" id="IPR001827">
    <property type="entry name" value="Homeobox_Antennapedia_CS"/>
</dbReference>
<dbReference type="GO" id="GO:0003677">
    <property type="term" value="F:DNA binding"/>
    <property type="evidence" value="ECO:0007669"/>
    <property type="project" value="UniProtKB-KW"/>
</dbReference>
<comment type="subcellular location">
    <subcellularLocation>
        <location evidence="1">Nucleus</location>
    </subcellularLocation>
</comment>
<keyword evidence="5" id="KW-0539">Nucleus</keyword>
<proteinExistence type="predicted"/>
<reference evidence="7" key="2">
    <citation type="submission" date="2014-03" db="EMBL/GenBank/DDBJ databases">
        <title>The whipworm genome and dual-species transcriptomics of an intimate host-pathogen interaction.</title>
        <authorList>
            <person name="Foth B.J."/>
            <person name="Tsai I.J."/>
            <person name="Reid A.J."/>
            <person name="Bancroft A.J."/>
            <person name="Nichol S."/>
            <person name="Tracey A."/>
            <person name="Holroyd N."/>
            <person name="Cotton J.A."/>
            <person name="Stanley E.J."/>
            <person name="Zarowiecki M."/>
            <person name="Liu J.Z."/>
            <person name="Huckvale T."/>
            <person name="Cooper P.J."/>
            <person name="Grencis R.K."/>
            <person name="Berriman M."/>
        </authorList>
    </citation>
    <scope>NUCLEOTIDE SEQUENCE [LARGE SCALE GENOMIC DNA]</scope>
</reference>
<keyword evidence="4 7" id="KW-0371">Homeobox</keyword>
<evidence type="ECO:0000256" key="3">
    <source>
        <dbReference type="ARBA" id="ARBA00023125"/>
    </source>
</evidence>
<evidence type="ECO:0000313" key="7">
    <source>
        <dbReference type="EMBL" id="CDW51990.1"/>
    </source>
</evidence>
<evidence type="ECO:0000256" key="5">
    <source>
        <dbReference type="ARBA" id="ARBA00023242"/>
    </source>
</evidence>
<dbReference type="GO" id="GO:0005634">
    <property type="term" value="C:nucleus"/>
    <property type="evidence" value="ECO:0007669"/>
    <property type="project" value="UniProtKB-SubCell"/>
</dbReference>
<evidence type="ECO:0000256" key="4">
    <source>
        <dbReference type="ARBA" id="ARBA00023155"/>
    </source>
</evidence>
<gene>
    <name evidence="7" type="ORF">TTRE_0000024901</name>
</gene>
<sequence length="110" mass="11614">MDHPGHCRSAEGSFLSQDVSLLLASPPSSRTTASSTIYPTSSSFYASTHGSSSSPIGSSNEPVSHDHTVNNDNQSNGIFPWMKESRPGGRGRAHRPTSDLSSNVARKAGK</sequence>
<feature type="compositionally biased region" description="Low complexity" evidence="6">
    <location>
        <begin position="24"/>
        <end position="36"/>
    </location>
</feature>
<evidence type="ECO:0000256" key="1">
    <source>
        <dbReference type="ARBA" id="ARBA00004123"/>
    </source>
</evidence>
<protein>
    <submittedName>
        <fullName evidence="7">Homeobox protein Hox A3</fullName>
    </submittedName>
</protein>
<dbReference type="Proteomes" id="UP000030665">
    <property type="component" value="Unassembled WGS sequence"/>
</dbReference>
<dbReference type="GO" id="GO:0003700">
    <property type="term" value="F:DNA-binding transcription factor activity"/>
    <property type="evidence" value="ECO:0007669"/>
    <property type="project" value="InterPro"/>
</dbReference>
<feature type="compositionally biased region" description="Low complexity" evidence="6">
    <location>
        <begin position="47"/>
        <end position="62"/>
    </location>
</feature>
<evidence type="ECO:0000256" key="2">
    <source>
        <dbReference type="ARBA" id="ARBA00022473"/>
    </source>
</evidence>